<dbReference type="OrthoDB" id="6407410at2759"/>
<dbReference type="EMBL" id="AMYB01000010">
    <property type="protein sequence ID" value="OAC98405.1"/>
    <property type="molecule type" value="Genomic_DNA"/>
</dbReference>
<feature type="domain" description="Yippee" evidence="5">
    <location>
        <begin position="16"/>
        <end position="113"/>
    </location>
</feature>
<keyword evidence="2" id="KW-0479">Metal-binding</keyword>
<proteinExistence type="inferred from homology"/>
<dbReference type="AlphaFoldDB" id="A0A168H608"/>
<comment type="caution">
    <text evidence="6">The sequence shown here is derived from an EMBL/GenBank/DDBJ whole genome shotgun (WGS) entry which is preliminary data.</text>
</comment>
<reference evidence="6 7" key="1">
    <citation type="submission" date="2015-06" db="EMBL/GenBank/DDBJ databases">
        <title>Expansion of signal transduction pathways in fungi by whole-genome duplication.</title>
        <authorList>
            <consortium name="DOE Joint Genome Institute"/>
            <person name="Corrochano L.M."/>
            <person name="Kuo A."/>
            <person name="Marcet-Houben M."/>
            <person name="Polaino S."/>
            <person name="Salamov A."/>
            <person name="Villalobos J.M."/>
            <person name="Alvarez M.I."/>
            <person name="Avalos J."/>
            <person name="Benito E.P."/>
            <person name="Benoit I."/>
            <person name="Burger G."/>
            <person name="Camino L.P."/>
            <person name="Canovas D."/>
            <person name="Cerda-Olmedo E."/>
            <person name="Cheng J.-F."/>
            <person name="Dominguez A."/>
            <person name="Elias M."/>
            <person name="Eslava A.P."/>
            <person name="Glaser F."/>
            <person name="Grimwood J."/>
            <person name="Gutierrez G."/>
            <person name="Heitman J."/>
            <person name="Henrissat B."/>
            <person name="Iturriaga E.A."/>
            <person name="Lang B.F."/>
            <person name="Lavin J.L."/>
            <person name="Lee S."/>
            <person name="Li W."/>
            <person name="Lindquist E."/>
            <person name="Lopez-Garcia S."/>
            <person name="Luque E.M."/>
            <person name="Marcos A.T."/>
            <person name="Martin J."/>
            <person name="Mccluskey K."/>
            <person name="Medina H.R."/>
            <person name="Miralles-Duran A."/>
            <person name="Miyazaki A."/>
            <person name="Munoz-Torres E."/>
            <person name="Oguiza J.A."/>
            <person name="Ohm R."/>
            <person name="Olmedo M."/>
            <person name="Orejas M."/>
            <person name="Ortiz-Castellanos L."/>
            <person name="Pisabarro A.G."/>
            <person name="Rodriguez-Romero J."/>
            <person name="Ruiz-Herrera J."/>
            <person name="Ruiz-Vazquez R."/>
            <person name="Sanz C."/>
            <person name="Schackwitz W."/>
            <person name="Schmutz J."/>
            <person name="Shahriari M."/>
            <person name="Shelest E."/>
            <person name="Silva-Franco F."/>
            <person name="Soanes D."/>
            <person name="Syed K."/>
            <person name="Tagua V.G."/>
            <person name="Talbot N.J."/>
            <person name="Thon M."/>
            <person name="De Vries R.P."/>
            <person name="Wiebenga A."/>
            <person name="Yadav J.S."/>
            <person name="Braun E.L."/>
            <person name="Baker S."/>
            <person name="Garre V."/>
            <person name="Horwitz B."/>
            <person name="Torres-Martinez S."/>
            <person name="Idnurm A."/>
            <person name="Herrera-Estrella A."/>
            <person name="Gabaldon T."/>
            <person name="Grigoriev I.V."/>
        </authorList>
    </citation>
    <scope>NUCLEOTIDE SEQUENCE [LARGE SCALE GENOMIC DNA]</scope>
    <source>
        <strain evidence="6 7">CBS 277.49</strain>
    </source>
</reference>
<dbReference type="InterPro" id="IPR039058">
    <property type="entry name" value="Yippee_fam"/>
</dbReference>
<dbReference type="InterPro" id="IPR004910">
    <property type="entry name" value="Yippee/Mis18/Cereblon"/>
</dbReference>
<evidence type="ECO:0000256" key="2">
    <source>
        <dbReference type="ARBA" id="ARBA00022723"/>
    </source>
</evidence>
<evidence type="ECO:0000259" key="5">
    <source>
        <dbReference type="PROSITE" id="PS51792"/>
    </source>
</evidence>
<dbReference type="GO" id="GO:0046872">
    <property type="term" value="F:metal ion binding"/>
    <property type="evidence" value="ECO:0007669"/>
    <property type="project" value="UniProtKB-KW"/>
</dbReference>
<evidence type="ECO:0000256" key="4">
    <source>
        <dbReference type="RuleBase" id="RU110713"/>
    </source>
</evidence>
<gene>
    <name evidence="6" type="ORF">MUCCIDRAFT_149780</name>
</gene>
<keyword evidence="7" id="KW-1185">Reference proteome</keyword>
<dbReference type="InterPro" id="IPR036280">
    <property type="entry name" value="Multihaem_cyt_sf"/>
</dbReference>
<sequence length="116" mass="13558">MDSNKRKHRHYLTSNHIFSCNSCHCHLIDQQSIMSRNFQGRNGPAYLVNQVCNVTIGTKEERMLLTGIHTVADIACTQCHVKIGWKYLRALEEPQKYKEGKYIVEKSRVSKDFEWD</sequence>
<dbReference type="VEuPathDB" id="FungiDB:MUCCIDRAFT_149780"/>
<dbReference type="Pfam" id="PF03226">
    <property type="entry name" value="Yippee-Mis18"/>
    <property type="match status" value="1"/>
</dbReference>
<name>A0A168H608_MUCCL</name>
<evidence type="ECO:0000313" key="7">
    <source>
        <dbReference type="Proteomes" id="UP000077051"/>
    </source>
</evidence>
<evidence type="ECO:0000313" key="6">
    <source>
        <dbReference type="EMBL" id="OAC98405.1"/>
    </source>
</evidence>
<dbReference type="PROSITE" id="PS51792">
    <property type="entry name" value="YIPPEE"/>
    <property type="match status" value="1"/>
</dbReference>
<organism evidence="6 7">
    <name type="scientific">Mucor lusitanicus CBS 277.49</name>
    <dbReference type="NCBI Taxonomy" id="747725"/>
    <lineage>
        <taxon>Eukaryota</taxon>
        <taxon>Fungi</taxon>
        <taxon>Fungi incertae sedis</taxon>
        <taxon>Mucoromycota</taxon>
        <taxon>Mucoromycotina</taxon>
        <taxon>Mucoromycetes</taxon>
        <taxon>Mucorales</taxon>
        <taxon>Mucorineae</taxon>
        <taxon>Mucoraceae</taxon>
        <taxon>Mucor</taxon>
    </lineage>
</organism>
<dbReference type="InterPro" id="IPR034751">
    <property type="entry name" value="Yippee"/>
</dbReference>
<dbReference type="PANTHER" id="PTHR13848">
    <property type="entry name" value="PROTEIN YIPPEE-LIKE CG15309-RELATED"/>
    <property type="match status" value="1"/>
</dbReference>
<dbReference type="STRING" id="747725.A0A168H608"/>
<comment type="similarity">
    <text evidence="1 4">Belongs to the yippee family.</text>
</comment>
<dbReference type="Proteomes" id="UP000077051">
    <property type="component" value="Unassembled WGS sequence"/>
</dbReference>
<accession>A0A168H608</accession>
<keyword evidence="3" id="KW-0862">Zinc</keyword>
<evidence type="ECO:0000256" key="3">
    <source>
        <dbReference type="ARBA" id="ARBA00022833"/>
    </source>
</evidence>
<protein>
    <recommendedName>
        <fullName evidence="4">Protein yippee-like</fullName>
    </recommendedName>
</protein>
<evidence type="ECO:0000256" key="1">
    <source>
        <dbReference type="ARBA" id="ARBA00005613"/>
    </source>
</evidence>
<dbReference type="SUPFAM" id="SSF48695">
    <property type="entry name" value="Multiheme cytochromes"/>
    <property type="match status" value="1"/>
</dbReference>